<gene>
    <name evidence="2" type="ORF">KIN20_028917</name>
</gene>
<dbReference type="Proteomes" id="UP001196413">
    <property type="component" value="Unassembled WGS sequence"/>
</dbReference>
<keyword evidence="3" id="KW-1185">Reference proteome</keyword>
<organism evidence="2 3">
    <name type="scientific">Parelaphostrongylus tenuis</name>
    <name type="common">Meningeal worm</name>
    <dbReference type="NCBI Taxonomy" id="148309"/>
    <lineage>
        <taxon>Eukaryota</taxon>
        <taxon>Metazoa</taxon>
        <taxon>Ecdysozoa</taxon>
        <taxon>Nematoda</taxon>
        <taxon>Chromadorea</taxon>
        <taxon>Rhabditida</taxon>
        <taxon>Rhabditina</taxon>
        <taxon>Rhabditomorpha</taxon>
        <taxon>Strongyloidea</taxon>
        <taxon>Metastrongylidae</taxon>
        <taxon>Parelaphostrongylus</taxon>
    </lineage>
</organism>
<reference evidence="2" key="1">
    <citation type="submission" date="2021-06" db="EMBL/GenBank/DDBJ databases">
        <title>Parelaphostrongylus tenuis whole genome reference sequence.</title>
        <authorList>
            <person name="Garwood T.J."/>
            <person name="Larsen P.A."/>
            <person name="Fountain-Jones N.M."/>
            <person name="Garbe J.R."/>
            <person name="Macchietto M.G."/>
            <person name="Kania S.A."/>
            <person name="Gerhold R.W."/>
            <person name="Richards J.E."/>
            <person name="Wolf T.M."/>
        </authorList>
    </citation>
    <scope>NUCLEOTIDE SEQUENCE</scope>
    <source>
        <strain evidence="2">MNPRO001-30</strain>
        <tissue evidence="2">Meninges</tissue>
    </source>
</reference>
<dbReference type="AlphaFoldDB" id="A0AAD5WF32"/>
<proteinExistence type="predicted"/>
<feature type="chain" id="PRO_5042104142" evidence="1">
    <location>
        <begin position="17"/>
        <end position="56"/>
    </location>
</feature>
<comment type="caution">
    <text evidence="2">The sequence shown here is derived from an EMBL/GenBank/DDBJ whole genome shotgun (WGS) entry which is preliminary data.</text>
</comment>
<keyword evidence="1" id="KW-0732">Signal</keyword>
<accession>A0AAD5WF32</accession>
<feature type="signal peptide" evidence="1">
    <location>
        <begin position="1"/>
        <end position="16"/>
    </location>
</feature>
<name>A0AAD5WF32_PARTN</name>
<dbReference type="EMBL" id="JAHQIW010006036">
    <property type="protein sequence ID" value="KAJ1367895.1"/>
    <property type="molecule type" value="Genomic_DNA"/>
</dbReference>
<evidence type="ECO:0000313" key="2">
    <source>
        <dbReference type="EMBL" id="KAJ1367895.1"/>
    </source>
</evidence>
<evidence type="ECO:0000313" key="3">
    <source>
        <dbReference type="Proteomes" id="UP001196413"/>
    </source>
</evidence>
<sequence>MRIRLCLLLAVSLVDAQNLANGLLVDAGSNAGFVSRINQKVSMKDCYKIGRRFFKF</sequence>
<evidence type="ECO:0000256" key="1">
    <source>
        <dbReference type="SAM" id="SignalP"/>
    </source>
</evidence>
<protein>
    <submittedName>
        <fullName evidence="2">Uncharacterized protein</fullName>
    </submittedName>
</protein>